<evidence type="ECO:0000313" key="8">
    <source>
        <dbReference type="Proteomes" id="UP001593833"/>
    </source>
</evidence>
<dbReference type="InterPro" id="IPR044060">
    <property type="entry name" value="Bacterial_rp_domain"/>
</dbReference>
<feature type="non-terminal residue" evidence="7">
    <location>
        <position position="1"/>
    </location>
</feature>
<dbReference type="PANTHER" id="PTHR32305:SF15">
    <property type="entry name" value="PROTEIN RHSA-RELATED"/>
    <property type="match status" value="1"/>
</dbReference>
<dbReference type="EMBL" id="JBHPKH010000084">
    <property type="protein sequence ID" value="MFC1573151.1"/>
    <property type="molecule type" value="Genomic_DNA"/>
</dbReference>
<organism evidence="7 8">
    <name type="scientific">Eiseniibacteriota bacterium</name>
    <dbReference type="NCBI Taxonomy" id="2212470"/>
    <lineage>
        <taxon>Bacteria</taxon>
        <taxon>Candidatus Eiseniibacteriota</taxon>
    </lineage>
</organism>
<dbReference type="InterPro" id="IPR031325">
    <property type="entry name" value="RHS_repeat"/>
</dbReference>
<dbReference type="Pfam" id="PF18998">
    <property type="entry name" value="Flg_new_2"/>
    <property type="match status" value="1"/>
</dbReference>
<keyword evidence="8" id="KW-1185">Reference proteome</keyword>
<dbReference type="InterPro" id="IPR022385">
    <property type="entry name" value="Rhs_assc_core"/>
</dbReference>
<feature type="domain" description="Teneurin-like YD-shell" evidence="6">
    <location>
        <begin position="222"/>
        <end position="348"/>
    </location>
</feature>
<dbReference type="Gene3D" id="2.180.10.10">
    <property type="entry name" value="RHS repeat-associated core"/>
    <property type="match status" value="3"/>
</dbReference>
<gene>
    <name evidence="7" type="ORF">ACFL6M_06085</name>
</gene>
<dbReference type="NCBIfam" id="TIGR03696">
    <property type="entry name" value="Rhs_assc_core"/>
    <property type="match status" value="1"/>
</dbReference>
<accession>A0ABV6YLX9</accession>
<dbReference type="Proteomes" id="UP001593833">
    <property type="component" value="Unassembled WGS sequence"/>
</dbReference>
<dbReference type="InterPro" id="IPR050708">
    <property type="entry name" value="T6SS_VgrG/RHS"/>
</dbReference>
<dbReference type="Pfam" id="PF25023">
    <property type="entry name" value="TEN_YD-shell"/>
    <property type="match status" value="3"/>
</dbReference>
<keyword evidence="1" id="KW-0677">Repeat</keyword>
<feature type="domain" description="Bacterial repeat" evidence="3">
    <location>
        <begin position="1151"/>
        <end position="1223"/>
    </location>
</feature>
<dbReference type="NCBIfam" id="TIGR01643">
    <property type="entry name" value="YD_repeat_2x"/>
    <property type="match status" value="5"/>
</dbReference>
<dbReference type="PANTHER" id="PTHR32305">
    <property type="match status" value="1"/>
</dbReference>
<feature type="domain" description="DUF6531" evidence="4">
    <location>
        <begin position="6"/>
        <end position="69"/>
    </location>
</feature>
<comment type="caution">
    <text evidence="7">The sequence shown here is derived from an EMBL/GenBank/DDBJ whole genome shotgun (WGS) entry which is preliminary data.</text>
</comment>
<dbReference type="InterPro" id="IPR056823">
    <property type="entry name" value="TEN-like_YD-shell"/>
</dbReference>
<evidence type="ECO:0000259" key="6">
    <source>
        <dbReference type="Pfam" id="PF25023"/>
    </source>
</evidence>
<proteinExistence type="predicted"/>
<dbReference type="InterPro" id="IPR045351">
    <property type="entry name" value="DUF6531"/>
</dbReference>
<feature type="domain" description="DUF7619" evidence="5">
    <location>
        <begin position="1084"/>
        <end position="1126"/>
    </location>
</feature>
<feature type="domain" description="Teneurin-like YD-shell" evidence="6">
    <location>
        <begin position="562"/>
        <end position="799"/>
    </location>
</feature>
<reference evidence="7 8" key="1">
    <citation type="submission" date="2024-09" db="EMBL/GenBank/DDBJ databases">
        <authorList>
            <person name="D'Angelo T."/>
        </authorList>
    </citation>
    <scope>NUCLEOTIDE SEQUENCE [LARGE SCALE GENOMIC DNA]</scope>
    <source>
        <strain evidence="7">SAG AM-320-E07</strain>
    </source>
</reference>
<evidence type="ECO:0000259" key="4">
    <source>
        <dbReference type="Pfam" id="PF20148"/>
    </source>
</evidence>
<feature type="region of interest" description="Disordered" evidence="2">
    <location>
        <begin position="935"/>
        <end position="963"/>
    </location>
</feature>
<evidence type="ECO:0000259" key="5">
    <source>
        <dbReference type="Pfam" id="PF24595"/>
    </source>
</evidence>
<dbReference type="InterPro" id="IPR055353">
    <property type="entry name" value="DUF7619"/>
</dbReference>
<sequence>HFLRQISTATDGYVPAPGLDITFRRSFPLSIYGRYEQGILGYGWSHNWDYLLTDDGEGTVKIHGPGGSIRIFQEDIRPGYGYFSMEGDHGTLTDRGGGSFLLQEASGLVRVFNSDGLLEYVEDTHGNKITCSYSGSQLDALTHSGGQRLQLAYYPSGLLESVTDPDNRVTTFTYDATDDHLKSAAYFNGQVVEYDYSLGAGLTREHALTEAGLACCSHQYFTYDERGRLETMSRGGGAELLTFSYDSMGKISVMDALGHTSHFYLDHHGLLVRVTNALGHSTRLAYDQDFNLTRVTDPAGLSYIYEYDGHGNLTGSTDPLGHSTFFAYEGPYDRMTRLTDANGSATDYAYDLVTTELDSITYVDGSIEEWQHDQFGNPTSWTNRRLTPINYEWDSNGQITAKVYEDASRVDYEYDSRGNLIYSICHGDTTAMAYDGIDQLERITYPGDRFLEYTYDDEGRRESSTNQRDHRLDYHYDTVGRLEYITDESAAEIVRYHYDAVGRLARKDLGNGVYSTYQYDAASQLTHLFNMTPDDSTLSKFIYTYDSRGRRTRMETIEGAWLYEYDDLGQLAAWTAPDERRVEYEYDPLGNRITETDDGDTTAYVTNSLNQYESAGDRTYLYDADGNLEHETTPAGTTTYDYDDENRLITVTSPEGSWSYMYDGFGNRVRVSDNGVETDYVIDPIGFGDVVGEYDHATRTVNAHYDHGFGLLNRVEGTVAASFYAFDAIGSTSELTDSAGTALNSYTYEPFGAVRSQTGSIANPFEFVGEYGVLQEDNGLTHMRARHYAPNVGRFTADDPIGIEGGLNLLAYNSNDPVSFIDPQGLKGWSLWKKLRTPLYWVKHGNWLGKYNSGGNTETSVGELGDLSVEAVSLADEASRLHDRLYHEGFKNAHDIAKLWLRREVKIREASGEREKLWQRLWRWGFLHIPLPEPPDAAGTTESSGISYATDPNEKTAPSGFGPERLVDGDDLISYKVEFENDSLATAPAQIVTITDPLDPNLNWSTFELTEVSFGDTRLTIPENSQHFETTIPWTHNDVDFEVQIEIGIHHASGLVYANFYSIDPETFLPPTVDVGFLPPEDGTGRGQGHFSFVIEANEDVQAGTRIPNIAEITFDFNETIATNQIDPHDPSQGTDPEREAFVTIAPDSVSLTVMSEGGGVTSPGIGTFMYAWSDQVELIATPPTKGYRFVRWEGDVESVERHRARETSIQMMRDYTVTALFRLDKDRNAQQGPRRGEGGGR</sequence>
<name>A0ABV6YLX9_UNCEI</name>
<evidence type="ECO:0000256" key="2">
    <source>
        <dbReference type="SAM" id="MobiDB-lite"/>
    </source>
</evidence>
<protein>
    <submittedName>
        <fullName evidence="7">RHS repeat-associated core domain-containing protein</fullName>
    </submittedName>
</protein>
<feature type="domain" description="Teneurin-like YD-shell" evidence="6">
    <location>
        <begin position="384"/>
        <end position="550"/>
    </location>
</feature>
<dbReference type="Pfam" id="PF20148">
    <property type="entry name" value="DUF6531"/>
    <property type="match status" value="1"/>
</dbReference>
<dbReference type="Pfam" id="PF05593">
    <property type="entry name" value="RHS_repeat"/>
    <property type="match status" value="1"/>
</dbReference>
<feature type="domain" description="DUF7619" evidence="5">
    <location>
        <begin position="951"/>
        <end position="1026"/>
    </location>
</feature>
<dbReference type="Pfam" id="PF24595">
    <property type="entry name" value="DUF7619"/>
    <property type="match status" value="2"/>
</dbReference>
<evidence type="ECO:0000256" key="1">
    <source>
        <dbReference type="ARBA" id="ARBA00022737"/>
    </source>
</evidence>
<evidence type="ECO:0000259" key="3">
    <source>
        <dbReference type="Pfam" id="PF18998"/>
    </source>
</evidence>
<evidence type="ECO:0000313" key="7">
    <source>
        <dbReference type="EMBL" id="MFC1573151.1"/>
    </source>
</evidence>
<dbReference type="InterPro" id="IPR006530">
    <property type="entry name" value="YD"/>
</dbReference>